<reference evidence="6 7" key="1">
    <citation type="journal article" date="2017" name="Genome Biol.">
        <title>New reference genome sequences of hot pepper reveal the massive evolution of plant disease-resistance genes by retroduplication.</title>
        <authorList>
            <person name="Kim S."/>
            <person name="Park J."/>
            <person name="Yeom S.I."/>
            <person name="Kim Y.M."/>
            <person name="Seo E."/>
            <person name="Kim K.T."/>
            <person name="Kim M.S."/>
            <person name="Lee J.M."/>
            <person name="Cheong K."/>
            <person name="Shin H.S."/>
            <person name="Kim S.B."/>
            <person name="Han K."/>
            <person name="Lee J."/>
            <person name="Park M."/>
            <person name="Lee H.A."/>
            <person name="Lee H.Y."/>
            <person name="Lee Y."/>
            <person name="Oh S."/>
            <person name="Lee J.H."/>
            <person name="Choi E."/>
            <person name="Choi E."/>
            <person name="Lee S.E."/>
            <person name="Jeon J."/>
            <person name="Kim H."/>
            <person name="Choi G."/>
            <person name="Song H."/>
            <person name="Lee J."/>
            <person name="Lee S.C."/>
            <person name="Kwon J.K."/>
            <person name="Lee H.Y."/>
            <person name="Koo N."/>
            <person name="Hong Y."/>
            <person name="Kim R.W."/>
            <person name="Kang W.H."/>
            <person name="Huh J.H."/>
            <person name="Kang B.C."/>
            <person name="Yang T.J."/>
            <person name="Lee Y.H."/>
            <person name="Bennetzen J.L."/>
            <person name="Choi D."/>
        </authorList>
    </citation>
    <scope>NUCLEOTIDE SEQUENCE [LARGE SCALE GENOMIC DNA]</scope>
    <source>
        <strain evidence="7">cv. PBC81</strain>
    </source>
</reference>
<dbReference type="OrthoDB" id="5590282at2759"/>
<comment type="similarity">
    <text evidence="1">Belongs to the cyclin family. Cyclin AB subfamily.</text>
</comment>
<dbReference type="GO" id="GO:0016538">
    <property type="term" value="F:cyclin-dependent protein serine/threonine kinase regulator activity"/>
    <property type="evidence" value="ECO:0007669"/>
    <property type="project" value="InterPro"/>
</dbReference>
<dbReference type="InterPro" id="IPR004367">
    <property type="entry name" value="Cyclin_C-dom"/>
</dbReference>
<dbReference type="SMART" id="SM01332">
    <property type="entry name" value="Cyclin_C"/>
    <property type="match status" value="1"/>
</dbReference>
<name>A0A2G2WIQ7_CAPBA</name>
<organism evidence="6 7">
    <name type="scientific">Capsicum baccatum</name>
    <name type="common">Peruvian pepper</name>
    <dbReference type="NCBI Taxonomy" id="33114"/>
    <lineage>
        <taxon>Eukaryota</taxon>
        <taxon>Viridiplantae</taxon>
        <taxon>Streptophyta</taxon>
        <taxon>Embryophyta</taxon>
        <taxon>Tracheophyta</taxon>
        <taxon>Spermatophyta</taxon>
        <taxon>Magnoliopsida</taxon>
        <taxon>eudicotyledons</taxon>
        <taxon>Gunneridae</taxon>
        <taxon>Pentapetalae</taxon>
        <taxon>asterids</taxon>
        <taxon>lamiids</taxon>
        <taxon>Solanales</taxon>
        <taxon>Solanaceae</taxon>
        <taxon>Solanoideae</taxon>
        <taxon>Capsiceae</taxon>
        <taxon>Capsicum</taxon>
    </lineage>
</organism>
<feature type="domain" description="Cyclin-like" evidence="4">
    <location>
        <begin position="151"/>
        <end position="232"/>
    </location>
</feature>
<dbReference type="InterPro" id="IPR046965">
    <property type="entry name" value="Cyclin_A/B-like"/>
</dbReference>
<evidence type="ECO:0000313" key="6">
    <source>
        <dbReference type="EMBL" id="PHT45121.1"/>
    </source>
</evidence>
<dbReference type="Proteomes" id="UP000224567">
    <property type="component" value="Unassembled WGS sequence"/>
</dbReference>
<evidence type="ECO:0000259" key="4">
    <source>
        <dbReference type="SMART" id="SM00385"/>
    </source>
</evidence>
<feature type="domain" description="Cyclin C-terminal" evidence="5">
    <location>
        <begin position="111"/>
        <end position="267"/>
    </location>
</feature>
<protein>
    <submittedName>
        <fullName evidence="6">G2/mitotic-specific cyclin S13-6</fullName>
    </submittedName>
</protein>
<keyword evidence="2" id="KW-0132">Cell division</keyword>
<dbReference type="InterPro" id="IPR013763">
    <property type="entry name" value="Cyclin-like_dom"/>
</dbReference>
<dbReference type="SMART" id="SM00385">
    <property type="entry name" value="CYCLIN"/>
    <property type="match status" value="1"/>
</dbReference>
<dbReference type="Gene3D" id="1.10.472.10">
    <property type="entry name" value="Cyclin-like"/>
    <property type="match status" value="1"/>
</dbReference>
<evidence type="ECO:0000256" key="2">
    <source>
        <dbReference type="ARBA" id="ARBA00022618"/>
    </source>
</evidence>
<evidence type="ECO:0000313" key="7">
    <source>
        <dbReference type="Proteomes" id="UP000224567"/>
    </source>
</evidence>
<dbReference type="GO" id="GO:0051301">
    <property type="term" value="P:cell division"/>
    <property type="evidence" value="ECO:0007669"/>
    <property type="project" value="UniProtKB-KW"/>
</dbReference>
<reference evidence="7" key="2">
    <citation type="journal article" date="2017" name="J. Anim. Genet.">
        <title>Multiple reference genome sequences of hot pepper reveal the massive evolution of plant disease resistance genes by retroduplication.</title>
        <authorList>
            <person name="Kim S."/>
            <person name="Park J."/>
            <person name="Yeom S.-I."/>
            <person name="Kim Y.-M."/>
            <person name="Seo E."/>
            <person name="Kim K.-T."/>
            <person name="Kim M.-S."/>
            <person name="Lee J.M."/>
            <person name="Cheong K."/>
            <person name="Shin H.-S."/>
            <person name="Kim S.-B."/>
            <person name="Han K."/>
            <person name="Lee J."/>
            <person name="Park M."/>
            <person name="Lee H.-A."/>
            <person name="Lee H.-Y."/>
            <person name="Lee Y."/>
            <person name="Oh S."/>
            <person name="Lee J.H."/>
            <person name="Choi E."/>
            <person name="Choi E."/>
            <person name="Lee S.E."/>
            <person name="Jeon J."/>
            <person name="Kim H."/>
            <person name="Choi G."/>
            <person name="Song H."/>
            <person name="Lee J."/>
            <person name="Lee S.-C."/>
            <person name="Kwon J.-K."/>
            <person name="Lee H.-Y."/>
            <person name="Koo N."/>
            <person name="Hong Y."/>
            <person name="Kim R.W."/>
            <person name="Kang W.-H."/>
            <person name="Huh J.H."/>
            <person name="Kang B.-C."/>
            <person name="Yang T.-J."/>
            <person name="Lee Y.-H."/>
            <person name="Bennetzen J.L."/>
            <person name="Choi D."/>
        </authorList>
    </citation>
    <scope>NUCLEOTIDE SEQUENCE [LARGE SCALE GENOMIC DNA]</scope>
    <source>
        <strain evidence="7">cv. PBC81</strain>
    </source>
</reference>
<keyword evidence="7" id="KW-1185">Reference proteome</keyword>
<dbReference type="Pfam" id="PF02984">
    <property type="entry name" value="Cyclin_C"/>
    <property type="match status" value="1"/>
</dbReference>
<sequence length="295" mass="33105">MAAEGRNQKALGDIGNLAVGHGVEGNPLRQKSMDINIKGTNVAQKVPAGRKLAQNKAIIKPRPEEIIAIIPDTREKLMEENMKRKKQAVEDISKKKSTLQLSLLEASYTSIEIYDVFVNFIKATCGLSKNPKKLIMDIDAADVNNELAVLEYVEDTYSFYKLDEMENMVYFLAELVLMNYETIIYCPSMIAASVVYAARHTLNQTSFWYGTLKLHTGFSETQIIECARMLVRYHSEAANNKLKVLIWNAESQPNRNATLGVNNYSRPNLVLTGHQYNAEFALAIGYFEPFVLPGG</sequence>
<dbReference type="GO" id="GO:0044772">
    <property type="term" value="P:mitotic cell cycle phase transition"/>
    <property type="evidence" value="ECO:0007669"/>
    <property type="project" value="InterPro"/>
</dbReference>
<dbReference type="InterPro" id="IPR036915">
    <property type="entry name" value="Cyclin-like_sf"/>
</dbReference>
<evidence type="ECO:0000259" key="5">
    <source>
        <dbReference type="SMART" id="SM01332"/>
    </source>
</evidence>
<dbReference type="EMBL" id="MLFT02000006">
    <property type="protein sequence ID" value="PHT45121.1"/>
    <property type="molecule type" value="Genomic_DNA"/>
</dbReference>
<dbReference type="STRING" id="33114.A0A2G2WIQ7"/>
<dbReference type="AlphaFoldDB" id="A0A2G2WIQ7"/>
<proteinExistence type="inferred from homology"/>
<comment type="caution">
    <text evidence="6">The sequence shown here is derived from an EMBL/GenBank/DDBJ whole genome shotgun (WGS) entry which is preliminary data.</text>
</comment>
<accession>A0A2G2WIQ7</accession>
<dbReference type="PIRSF" id="PIRSF001771">
    <property type="entry name" value="Cyclin_A_B_D_E"/>
    <property type="match status" value="1"/>
</dbReference>
<evidence type="ECO:0000256" key="1">
    <source>
        <dbReference type="ARBA" id="ARBA00006955"/>
    </source>
</evidence>
<keyword evidence="3" id="KW-0131">Cell cycle</keyword>
<dbReference type="SUPFAM" id="SSF47954">
    <property type="entry name" value="Cyclin-like"/>
    <property type="match status" value="1"/>
</dbReference>
<evidence type="ECO:0000256" key="3">
    <source>
        <dbReference type="ARBA" id="ARBA00023306"/>
    </source>
</evidence>
<gene>
    <name evidence="6" type="ORF">CQW23_14279</name>
</gene>